<proteinExistence type="predicted"/>
<feature type="chain" id="PRO_5001980205" description="ShKT domain-containing protein" evidence="1">
    <location>
        <begin position="20"/>
        <end position="500"/>
    </location>
</feature>
<dbReference type="AlphaFoldDB" id="A0A0A1U5P4"/>
<dbReference type="GeneID" id="14888630"/>
<name>A0A0A1U5P4_ENTIV</name>
<evidence type="ECO:0000313" key="3">
    <source>
        <dbReference type="Proteomes" id="UP000014680"/>
    </source>
</evidence>
<keyword evidence="1" id="KW-0732">Signal</keyword>
<protein>
    <recommendedName>
        <fullName evidence="4">ShKT domain-containing protein</fullName>
    </recommendedName>
</protein>
<organism evidence="2 3">
    <name type="scientific">Entamoeba invadens IP1</name>
    <dbReference type="NCBI Taxonomy" id="370355"/>
    <lineage>
        <taxon>Eukaryota</taxon>
        <taxon>Amoebozoa</taxon>
        <taxon>Evosea</taxon>
        <taxon>Archamoebae</taxon>
        <taxon>Mastigamoebida</taxon>
        <taxon>Entamoebidae</taxon>
        <taxon>Entamoeba</taxon>
    </lineage>
</organism>
<sequence>MSLAFYIFITVCLPTLCVGAISTPVCMSDFMAVNMNSVDITYDLISDCFALIPDSAYSVRGKNLNSDCYIDNQYLYIDKNGSRISRCGQWLEVVGPTKTKVICMVAGSVKPFFRTLPFQPLITFVAMHSGLYTQVSGGFSLDTNAIVQTTVAETDFDLKVNPTLWVLSKTEKEAKVQVTDCNRPFEFLEIDNKIFGIQLDHTFTLPIYSTKVNINLVSFRYEKITFEDVELNNISKIVSNKRFETLQIENCEFLMSEILYTQADYVRHQLNSWFFYQFGDVSNFTTVTAKPPKFVPQKGDKRISIILINSTPMIFHEYFKDITFDFEANFNLVIGEINLYLVPGATNVKDFTRAQLIESNLKYVIYQNGTKVGLKFGFGTNNIQFSNCFVITFKCTEGQYVELTNAVFQKLEKIQKIKECNATALKCLDSECTVTNTSVDVGKYLWEKGCEPVCGNCRDGYVCTTMGKCILEKNDNLREGVESVMDFMFLIVGFVMLFII</sequence>
<accession>A0A0A1U5P4</accession>
<evidence type="ECO:0000313" key="2">
    <source>
        <dbReference type="EMBL" id="ELP89633.1"/>
    </source>
</evidence>
<keyword evidence="3" id="KW-1185">Reference proteome</keyword>
<dbReference type="EMBL" id="KB206596">
    <property type="protein sequence ID" value="ELP89633.1"/>
    <property type="molecule type" value="Genomic_DNA"/>
</dbReference>
<dbReference type="RefSeq" id="XP_004256404.1">
    <property type="nucleotide sequence ID" value="XM_004256356.1"/>
</dbReference>
<dbReference type="Proteomes" id="UP000014680">
    <property type="component" value="Unassembled WGS sequence"/>
</dbReference>
<dbReference type="VEuPathDB" id="AmoebaDB:EIN_201580"/>
<evidence type="ECO:0000256" key="1">
    <source>
        <dbReference type="SAM" id="SignalP"/>
    </source>
</evidence>
<reference evidence="2 3" key="1">
    <citation type="submission" date="2012-10" db="EMBL/GenBank/DDBJ databases">
        <authorList>
            <person name="Zafar N."/>
            <person name="Inman J."/>
            <person name="Hall N."/>
            <person name="Lorenzi H."/>
            <person name="Caler E."/>
        </authorList>
    </citation>
    <scope>NUCLEOTIDE SEQUENCE [LARGE SCALE GENOMIC DNA]</scope>
    <source>
        <strain evidence="2 3">IP1</strain>
    </source>
</reference>
<dbReference type="KEGG" id="eiv:EIN_201580"/>
<feature type="signal peptide" evidence="1">
    <location>
        <begin position="1"/>
        <end position="19"/>
    </location>
</feature>
<evidence type="ECO:0008006" key="4">
    <source>
        <dbReference type="Google" id="ProtNLM"/>
    </source>
</evidence>
<gene>
    <name evidence="2" type="ORF">EIN_201580</name>
</gene>